<sequence length="275" mass="29701">MPLPVPPFARTGNDARIVTMTIHTPLNGEPSPRDLAATSFGTESAAYNRGRPGYPRESVAWLLDGSGRTVVDVGAGTGKLSAVIAATGRRVIAVDPDPAMLAALTERYPGIHTALGTGEHLPLPDGSADAITYGQAWHWVGPERASTEAARVLRPGGTLGLIWNIRDERVDWVRELTALMHSSNAEQMIAHGGPEIAAPFDPPELNTREWTRTMSPDDLLAMVRSRSYVITSDPEEQTRIFAAIRELLSSHPQTAGRSAIELPYVTHAYRTTVPS</sequence>
<dbReference type="GO" id="GO:0032259">
    <property type="term" value="P:methylation"/>
    <property type="evidence" value="ECO:0007669"/>
    <property type="project" value="UniProtKB-KW"/>
</dbReference>
<dbReference type="CDD" id="cd02440">
    <property type="entry name" value="AdoMet_MTases"/>
    <property type="match status" value="1"/>
</dbReference>
<dbReference type="Pfam" id="PF08241">
    <property type="entry name" value="Methyltransf_11"/>
    <property type="match status" value="1"/>
</dbReference>
<keyword evidence="2 5" id="KW-0489">Methyltransferase</keyword>
<evidence type="ECO:0000256" key="1">
    <source>
        <dbReference type="ARBA" id="ARBA00008361"/>
    </source>
</evidence>
<keyword evidence="6" id="KW-1185">Reference proteome</keyword>
<dbReference type="InterPro" id="IPR051052">
    <property type="entry name" value="Diverse_substrate_MTase"/>
</dbReference>
<evidence type="ECO:0000256" key="3">
    <source>
        <dbReference type="ARBA" id="ARBA00022679"/>
    </source>
</evidence>
<dbReference type="PANTHER" id="PTHR44942">
    <property type="entry name" value="METHYLTRANSF_11 DOMAIN-CONTAINING PROTEIN"/>
    <property type="match status" value="1"/>
</dbReference>
<dbReference type="EMBL" id="VFPN01000001">
    <property type="protein sequence ID" value="TQM66033.1"/>
    <property type="molecule type" value="Genomic_DNA"/>
</dbReference>
<name>A0A543I606_9MICO</name>
<keyword evidence="3 5" id="KW-0808">Transferase</keyword>
<evidence type="ECO:0000259" key="4">
    <source>
        <dbReference type="Pfam" id="PF08241"/>
    </source>
</evidence>
<protein>
    <submittedName>
        <fullName evidence="5">Methyltransferase family protein</fullName>
    </submittedName>
</protein>
<dbReference type="InterPro" id="IPR029063">
    <property type="entry name" value="SAM-dependent_MTases_sf"/>
</dbReference>
<dbReference type="Gene3D" id="3.40.50.150">
    <property type="entry name" value="Vaccinia Virus protein VP39"/>
    <property type="match status" value="1"/>
</dbReference>
<dbReference type="SUPFAM" id="SSF53335">
    <property type="entry name" value="S-adenosyl-L-methionine-dependent methyltransferases"/>
    <property type="match status" value="1"/>
</dbReference>
<comment type="similarity">
    <text evidence="1">Belongs to the methyltransferase superfamily.</text>
</comment>
<organism evidence="5 6">
    <name type="scientific">Klugiella xanthotipulae</name>
    <dbReference type="NCBI Taxonomy" id="244735"/>
    <lineage>
        <taxon>Bacteria</taxon>
        <taxon>Bacillati</taxon>
        <taxon>Actinomycetota</taxon>
        <taxon>Actinomycetes</taxon>
        <taxon>Micrococcales</taxon>
        <taxon>Microbacteriaceae</taxon>
        <taxon>Klugiella</taxon>
    </lineage>
</organism>
<evidence type="ECO:0000313" key="5">
    <source>
        <dbReference type="EMBL" id="TQM66033.1"/>
    </source>
</evidence>
<evidence type="ECO:0000313" key="6">
    <source>
        <dbReference type="Proteomes" id="UP000318331"/>
    </source>
</evidence>
<accession>A0A543I606</accession>
<dbReference type="GO" id="GO:0008757">
    <property type="term" value="F:S-adenosylmethionine-dependent methyltransferase activity"/>
    <property type="evidence" value="ECO:0007669"/>
    <property type="project" value="InterPro"/>
</dbReference>
<dbReference type="Proteomes" id="UP000318331">
    <property type="component" value="Unassembled WGS sequence"/>
</dbReference>
<comment type="caution">
    <text evidence="5">The sequence shown here is derived from an EMBL/GenBank/DDBJ whole genome shotgun (WGS) entry which is preliminary data.</text>
</comment>
<proteinExistence type="inferred from homology"/>
<evidence type="ECO:0000256" key="2">
    <source>
        <dbReference type="ARBA" id="ARBA00022603"/>
    </source>
</evidence>
<reference evidence="5 6" key="1">
    <citation type="submission" date="2019-06" db="EMBL/GenBank/DDBJ databases">
        <title>Sequencing the genomes of 1000 actinobacteria strains.</title>
        <authorList>
            <person name="Klenk H.-P."/>
        </authorList>
    </citation>
    <scope>NUCLEOTIDE SEQUENCE [LARGE SCALE GENOMIC DNA]</scope>
    <source>
        <strain evidence="5 6">DSM 18031</strain>
    </source>
</reference>
<gene>
    <name evidence="5" type="ORF">FB466_0854</name>
</gene>
<dbReference type="InterPro" id="IPR013216">
    <property type="entry name" value="Methyltransf_11"/>
</dbReference>
<dbReference type="PANTHER" id="PTHR44942:SF4">
    <property type="entry name" value="METHYLTRANSFERASE TYPE 11 DOMAIN-CONTAINING PROTEIN"/>
    <property type="match status" value="1"/>
</dbReference>
<dbReference type="AlphaFoldDB" id="A0A543I606"/>
<feature type="domain" description="Methyltransferase type 11" evidence="4">
    <location>
        <begin position="71"/>
        <end position="159"/>
    </location>
</feature>